<evidence type="ECO:0000313" key="2">
    <source>
        <dbReference type="Proteomes" id="UP000293289"/>
    </source>
</evidence>
<proteinExistence type="predicted"/>
<evidence type="ECO:0000313" key="1">
    <source>
        <dbReference type="EMBL" id="RZS68377.1"/>
    </source>
</evidence>
<dbReference type="AlphaFoldDB" id="A0A4Q7MKG4"/>
<accession>A0A4Q7MKG4</accession>
<organism evidence="1 2">
    <name type="scientific">Agromyces ramosus</name>
    <dbReference type="NCBI Taxonomy" id="33879"/>
    <lineage>
        <taxon>Bacteria</taxon>
        <taxon>Bacillati</taxon>
        <taxon>Actinomycetota</taxon>
        <taxon>Actinomycetes</taxon>
        <taxon>Micrococcales</taxon>
        <taxon>Microbacteriaceae</taxon>
        <taxon>Agromyces</taxon>
    </lineage>
</organism>
<dbReference type="InterPro" id="IPR009467">
    <property type="entry name" value="Glycolipid-bd_prot_put"/>
</dbReference>
<name>A0A4Q7MKG4_9MICO</name>
<gene>
    <name evidence="1" type="ORF">EV187_0806</name>
</gene>
<comment type="caution">
    <text evidence="1">The sequence shown here is derived from an EMBL/GenBank/DDBJ whole genome shotgun (WGS) entry which is preliminary data.</text>
</comment>
<dbReference type="EMBL" id="SGWY01000001">
    <property type="protein sequence ID" value="RZS68377.1"/>
    <property type="molecule type" value="Genomic_DNA"/>
</dbReference>
<keyword evidence="2" id="KW-1185">Reference proteome</keyword>
<dbReference type="RefSeq" id="WP_207221726.1">
    <property type="nucleotide sequence ID" value="NZ_SGWY01000001.1"/>
</dbReference>
<evidence type="ECO:0008006" key="3">
    <source>
        <dbReference type="Google" id="ProtNLM"/>
    </source>
</evidence>
<dbReference type="SUPFAM" id="SSF159275">
    <property type="entry name" value="PA1994-like"/>
    <property type="match status" value="1"/>
</dbReference>
<dbReference type="Pfam" id="PF06475">
    <property type="entry name" value="Glycolipid_bind"/>
    <property type="match status" value="1"/>
</dbReference>
<protein>
    <recommendedName>
        <fullName evidence="3">Glycolipid-binding protein</fullName>
    </recommendedName>
</protein>
<reference evidence="1 2" key="1">
    <citation type="submission" date="2019-02" db="EMBL/GenBank/DDBJ databases">
        <title>Genomic Encyclopedia of Type Strains, Phase IV (KMG-IV): sequencing the most valuable type-strain genomes for metagenomic binning, comparative biology and taxonomic classification.</title>
        <authorList>
            <person name="Goeker M."/>
        </authorList>
    </citation>
    <scope>NUCLEOTIDE SEQUENCE [LARGE SCALE GENOMIC DNA]</scope>
    <source>
        <strain evidence="1 2">DSM 43045</strain>
    </source>
</reference>
<sequence>MTATDGPRTPDAPEVFFWRRTDVEGLERLELTVAPDGILATSTVLCLEDGGFRLDHRWWLTRDWRARSLHVERWGTGGHRRLVLERSGDGWLVDGEPRRDLDGAAEPDLSVTPFCNTFPIRRLPLGPGARLTLDTCYVDAAAMTAERSRQRYDRVGPNRVRFVDLGVAAGFEADLDLDDDWLVLRYAGLFERVAPAPA</sequence>
<dbReference type="Proteomes" id="UP000293289">
    <property type="component" value="Unassembled WGS sequence"/>
</dbReference>